<evidence type="ECO:0000259" key="12">
    <source>
        <dbReference type="Pfam" id="PF02687"/>
    </source>
</evidence>
<dbReference type="Proteomes" id="UP000025245">
    <property type="component" value="Chromosome"/>
</dbReference>
<comment type="function">
    <text evidence="10">Part of the ABC transporter complex hrt involved in hemin import. Responsible for the translocation of the substrate across the membrane.</text>
</comment>
<dbReference type="AlphaFoldDB" id="A0A3L8GJT2"/>
<name>A0A3L8GJT2_STRIN</name>
<dbReference type="STRING" id="1346.BMF34_05845"/>
<dbReference type="PANTHER" id="PTHR43738:SF1">
    <property type="entry name" value="HEMIN TRANSPORT SYSTEM PERMEASE PROTEIN HRTB-RELATED"/>
    <property type="match status" value="1"/>
</dbReference>
<feature type="transmembrane region" description="Helical" evidence="11">
    <location>
        <begin position="326"/>
        <end position="347"/>
    </location>
</feature>
<gene>
    <name evidence="15" type="ORF">DIY07_06050</name>
    <name evidence="14" type="ORF">DQ08_05785</name>
</gene>
<organism evidence="15 17">
    <name type="scientific">Streptococcus iniae</name>
    <name type="common">Streptococcus shiloi</name>
    <dbReference type="NCBI Taxonomy" id="1346"/>
    <lineage>
        <taxon>Bacteria</taxon>
        <taxon>Bacillati</taxon>
        <taxon>Bacillota</taxon>
        <taxon>Bacilli</taxon>
        <taxon>Lactobacillales</taxon>
        <taxon>Streptococcaceae</taxon>
        <taxon>Streptococcus</taxon>
    </lineage>
</organism>
<dbReference type="InterPro" id="IPR025857">
    <property type="entry name" value="MacB_PCD"/>
</dbReference>
<evidence type="ECO:0000256" key="7">
    <source>
        <dbReference type="ARBA" id="ARBA00022692"/>
    </source>
</evidence>
<evidence type="ECO:0000256" key="11">
    <source>
        <dbReference type="SAM" id="Phobius"/>
    </source>
</evidence>
<reference evidence="14 16" key="1">
    <citation type="journal article" date="2014" name="Genome Announc.">
        <title>Complete Genome Sequence of a Virulent Strain, Streptococcus iniae ISET0901, Isolated from Diseased Tilapia.</title>
        <authorList>
            <person name="Pridgeon J.W."/>
            <person name="Zhang D."/>
            <person name="Zhang L."/>
        </authorList>
    </citation>
    <scope>NUCLEOTIDE SEQUENCE [LARGE SCALE GENOMIC DNA]</scope>
    <source>
        <strain evidence="14 16">ISET0901</strain>
    </source>
</reference>
<evidence type="ECO:0000256" key="1">
    <source>
        <dbReference type="ARBA" id="ARBA00004651"/>
    </source>
</evidence>
<evidence type="ECO:0000256" key="6">
    <source>
        <dbReference type="ARBA" id="ARBA00022475"/>
    </source>
</evidence>
<dbReference type="SMR" id="A0A3L8GJT2"/>
<evidence type="ECO:0000313" key="16">
    <source>
        <dbReference type="Proteomes" id="UP000025245"/>
    </source>
</evidence>
<comment type="subunit">
    <text evidence="3">The complex is composed of two ATP-binding proteins (HrtA), two transmembrane proteins (HrtB) and a solute-binding protein.</text>
</comment>
<feature type="transmembrane region" description="Helical" evidence="11">
    <location>
        <begin position="235"/>
        <end position="260"/>
    </location>
</feature>
<dbReference type="KEGG" id="siq:DQ08_05785"/>
<keyword evidence="9 11" id="KW-0472">Membrane</keyword>
<dbReference type="EMBL" id="CP007586">
    <property type="protein sequence ID" value="AHY15970.1"/>
    <property type="molecule type" value="Genomic_DNA"/>
</dbReference>
<evidence type="ECO:0000313" key="17">
    <source>
        <dbReference type="Proteomes" id="UP000269148"/>
    </source>
</evidence>
<dbReference type="InterPro" id="IPR003838">
    <property type="entry name" value="ABC3_permease_C"/>
</dbReference>
<keyword evidence="8 11" id="KW-1133">Transmembrane helix</keyword>
<protein>
    <recommendedName>
        <fullName evidence="4">Putative hemin transport system permease protein HrtB</fullName>
    </recommendedName>
</protein>
<reference evidence="15 17" key="2">
    <citation type="submission" date="2018-06" db="EMBL/GenBank/DDBJ databases">
        <title>Mutators as drivers of adaptation in pathogenic bacteria and a risk factor for host jumps and vaccine escape.</title>
        <authorList>
            <person name="Barnes A.C."/>
            <person name="Silayeva O."/>
        </authorList>
    </citation>
    <scope>NUCLEOTIDE SEQUENCE [LARGE SCALE GENOMIC DNA]</scope>
    <source>
        <strain evidence="15 17">QMA0445</strain>
    </source>
</reference>
<dbReference type="GeneID" id="35766679"/>
<evidence type="ECO:0000256" key="10">
    <source>
        <dbReference type="ARBA" id="ARBA00024973"/>
    </source>
</evidence>
<evidence type="ECO:0000259" key="13">
    <source>
        <dbReference type="Pfam" id="PF12704"/>
    </source>
</evidence>
<keyword evidence="7 11" id="KW-0812">Transmembrane</keyword>
<evidence type="ECO:0000256" key="2">
    <source>
        <dbReference type="ARBA" id="ARBA00008697"/>
    </source>
</evidence>
<evidence type="ECO:0000256" key="3">
    <source>
        <dbReference type="ARBA" id="ARBA00011131"/>
    </source>
</evidence>
<dbReference type="KEGG" id="siz:SI82_05935"/>
<feature type="transmembrane region" description="Helical" evidence="11">
    <location>
        <begin position="280"/>
        <end position="306"/>
    </location>
</feature>
<evidence type="ECO:0000256" key="9">
    <source>
        <dbReference type="ARBA" id="ARBA00023136"/>
    </source>
</evidence>
<dbReference type="Proteomes" id="UP000269148">
    <property type="component" value="Unassembled WGS sequence"/>
</dbReference>
<evidence type="ECO:0000313" key="15">
    <source>
        <dbReference type="EMBL" id="RLU56714.1"/>
    </source>
</evidence>
<keyword evidence="6" id="KW-1003">Cell membrane</keyword>
<dbReference type="EMBL" id="QLQD01000054">
    <property type="protein sequence ID" value="RLU56714.1"/>
    <property type="molecule type" value="Genomic_DNA"/>
</dbReference>
<comment type="similarity">
    <text evidence="2">Belongs to the ABC-4 integral membrane protein family. HrtB subfamily.</text>
</comment>
<dbReference type="InterPro" id="IPR051125">
    <property type="entry name" value="ABC-4/HrtB_transporter"/>
</dbReference>
<dbReference type="OrthoDB" id="384327at2"/>
<accession>A0A3L8GJT2</accession>
<dbReference type="Pfam" id="PF02687">
    <property type="entry name" value="FtsX"/>
    <property type="match status" value="1"/>
</dbReference>
<sequence>MFLALNEMKEAKLKYSLITGLLLLIAYLMFFLSGLANGLVQENKSAIDYWKADLVFLAKDANATLNLSQIPKDKKKQIDAAKITSLQQFNTVAWTKVKPNEEDKQKVSLFGIEANSFLLPPLLKGRTLKGQNEALIDKSLADKSGFELGDHIQFLNQDKTVKIVGITNKATFNVSPVIYMSQETFKPFMRPSKTGDMLVNAFIVQGKVDNYPKSDFQKLSLESFITKLPGYNAQVLTFAFMIGFLILISAIIISIFMYVLTIQKAPIFGIMKAQGISNKVIANALLTQTFLLSIIGSSAGWLLTGLTALLLPKAVPFQGNLGLDSLIFTSLILCALLGTLFSVLATVRIDPLKAIG</sequence>
<evidence type="ECO:0000313" key="14">
    <source>
        <dbReference type="EMBL" id="AHY15970.1"/>
    </source>
</evidence>
<proteinExistence type="inferred from homology"/>
<dbReference type="PANTHER" id="PTHR43738">
    <property type="entry name" value="ABC TRANSPORTER, MEMBRANE PROTEIN"/>
    <property type="match status" value="1"/>
</dbReference>
<evidence type="ECO:0000256" key="8">
    <source>
        <dbReference type="ARBA" id="ARBA00022989"/>
    </source>
</evidence>
<evidence type="ECO:0000256" key="5">
    <source>
        <dbReference type="ARBA" id="ARBA00022448"/>
    </source>
</evidence>
<dbReference type="GO" id="GO:0005886">
    <property type="term" value="C:plasma membrane"/>
    <property type="evidence" value="ECO:0007669"/>
    <property type="project" value="UniProtKB-SubCell"/>
</dbReference>
<dbReference type="RefSeq" id="WP_003099986.1">
    <property type="nucleotide sequence ID" value="NZ_CP010783.1"/>
</dbReference>
<feature type="domain" description="ABC3 transporter permease C-terminal" evidence="12">
    <location>
        <begin position="240"/>
        <end position="348"/>
    </location>
</feature>
<keyword evidence="16" id="KW-1185">Reference proteome</keyword>
<comment type="subcellular location">
    <subcellularLocation>
        <location evidence="1">Cell membrane</location>
        <topology evidence="1">Multi-pass membrane protein</topology>
    </subcellularLocation>
</comment>
<evidence type="ECO:0000256" key="4">
    <source>
        <dbReference type="ARBA" id="ARBA00016962"/>
    </source>
</evidence>
<keyword evidence="5" id="KW-0813">Transport</keyword>
<dbReference type="KEGG" id="sio:DW64_05780"/>
<dbReference type="Pfam" id="PF12704">
    <property type="entry name" value="MacB_PCD"/>
    <property type="match status" value="1"/>
</dbReference>
<feature type="domain" description="MacB-like periplasmic core" evidence="13">
    <location>
        <begin position="30"/>
        <end position="189"/>
    </location>
</feature>